<keyword evidence="1" id="KW-1133">Transmembrane helix</keyword>
<accession>A0A8J3S1P8</accession>
<dbReference type="EMBL" id="BOOI01000033">
    <property type="protein sequence ID" value="GIH85214.1"/>
    <property type="molecule type" value="Genomic_DNA"/>
</dbReference>
<proteinExistence type="predicted"/>
<feature type="transmembrane region" description="Helical" evidence="1">
    <location>
        <begin position="130"/>
        <end position="152"/>
    </location>
</feature>
<sequence length="464" mass="51169">MSRRSWIWWGTAVLVALSGVVADRFLHPGGLIISGWGERCAGPQVIYLVPVDLVPTWLPVVWYGGAPAVVLGLLVAWIGLRRGRTRPGRWSAWFLAAALWAAYGVWPLAFAWDMVVGDGCLDVWGGASGALFFFVGPCLPPLLAAACMLAATRVPRPRGPLRRVAAVLVPLVLLTFLPAGDYVPGAVSDCPENARGSDPFGTRRASDFVCEVRRGGDEPYRRLPDRELLTFGRRLCEAYVRNDPVEITRIQERDGIHVVSMSGALSGICPRAAADLRAHQERQSREMDEWEAQEQRKCDQAPRHRPRLRPLKVFRERIWTDYGVLEGYGDGDVTVPADADPAEYSFDLLEAAQRDGLVAASYGVANVLVDSDMDVCVTIELYRRRPPVETGGWDRVAEFGLGTSSGRIEFADQMGGAPLPDLAGLGRGHYRIRLHYRVSERDDSQHLLIMSFPGGGDRTVNLKR</sequence>
<keyword evidence="3" id="KW-1185">Reference proteome</keyword>
<keyword evidence="1" id="KW-0472">Membrane</keyword>
<protein>
    <submittedName>
        <fullName evidence="2">Uncharacterized protein</fullName>
    </submittedName>
</protein>
<dbReference type="Proteomes" id="UP000655044">
    <property type="component" value="Unassembled WGS sequence"/>
</dbReference>
<keyword evidence="1" id="KW-0812">Transmembrane</keyword>
<comment type="caution">
    <text evidence="2">The sequence shown here is derived from an EMBL/GenBank/DDBJ whole genome shotgun (WGS) entry which is preliminary data.</text>
</comment>
<feature type="transmembrane region" description="Helical" evidence="1">
    <location>
        <begin position="164"/>
        <end position="183"/>
    </location>
</feature>
<feature type="transmembrane region" description="Helical" evidence="1">
    <location>
        <begin position="92"/>
        <end position="110"/>
    </location>
</feature>
<reference evidence="2" key="1">
    <citation type="submission" date="2021-01" db="EMBL/GenBank/DDBJ databases">
        <title>Whole genome shotgun sequence of Planobispora rosea NBRC 15558.</title>
        <authorList>
            <person name="Komaki H."/>
            <person name="Tamura T."/>
        </authorList>
    </citation>
    <scope>NUCLEOTIDE SEQUENCE</scope>
    <source>
        <strain evidence="2">NBRC 15558</strain>
    </source>
</reference>
<name>A0A8J3S1P8_PLARO</name>
<dbReference type="OrthoDB" id="3541491at2"/>
<organism evidence="2 3">
    <name type="scientific">Planobispora rosea</name>
    <dbReference type="NCBI Taxonomy" id="35762"/>
    <lineage>
        <taxon>Bacteria</taxon>
        <taxon>Bacillati</taxon>
        <taxon>Actinomycetota</taxon>
        <taxon>Actinomycetes</taxon>
        <taxon>Streptosporangiales</taxon>
        <taxon>Streptosporangiaceae</taxon>
        <taxon>Planobispora</taxon>
    </lineage>
</organism>
<evidence type="ECO:0000313" key="2">
    <source>
        <dbReference type="EMBL" id="GIH85214.1"/>
    </source>
</evidence>
<dbReference type="RefSeq" id="WP_141704275.1">
    <property type="nucleotide sequence ID" value="NZ_BMQP01000069.1"/>
</dbReference>
<evidence type="ECO:0000313" key="3">
    <source>
        <dbReference type="Proteomes" id="UP000655044"/>
    </source>
</evidence>
<gene>
    <name evidence="2" type="ORF">Pro02_36220</name>
</gene>
<evidence type="ECO:0000256" key="1">
    <source>
        <dbReference type="SAM" id="Phobius"/>
    </source>
</evidence>
<feature type="transmembrane region" description="Helical" evidence="1">
    <location>
        <begin position="60"/>
        <end position="80"/>
    </location>
</feature>
<dbReference type="AlphaFoldDB" id="A0A8J3S1P8"/>